<dbReference type="SUPFAM" id="SSF53756">
    <property type="entry name" value="UDP-Glycosyltransferase/glycogen phosphorylase"/>
    <property type="match status" value="1"/>
</dbReference>
<dbReference type="RefSeq" id="WP_025075776.1">
    <property type="nucleotide sequence ID" value="NZ_FQVD01000031.1"/>
</dbReference>
<proteinExistence type="predicted"/>
<dbReference type="GO" id="GO:0016757">
    <property type="term" value="F:glycosyltransferase activity"/>
    <property type="evidence" value="ECO:0007669"/>
    <property type="project" value="InterPro"/>
</dbReference>
<keyword evidence="4" id="KW-1185">Reference proteome</keyword>
<dbReference type="Pfam" id="PF00534">
    <property type="entry name" value="Glycos_transf_1"/>
    <property type="match status" value="1"/>
</dbReference>
<gene>
    <name evidence="3" type="ORF">SAMN05444349_13111</name>
</gene>
<feature type="domain" description="Glycosyltransferase subfamily 4-like N-terminal" evidence="2">
    <location>
        <begin position="16"/>
        <end position="153"/>
    </location>
</feature>
<sequence>MRIAYIVPSLANKGPVIVVKELVDQMTSNGHECTVFYFDDIKQLSFACSTKRLFQNDRINFLEFDIIHSHGIRPDWFVYRYREYSGKVRYLSTVHNYVFQDLSYQYNYFIAQVFGRFWMRWLRKHDKIVTLSMNAMKYYEQWINNDKLAYAYNTRSIDKTKKLSDNELKELLNFKGKDILIGVNALLSPRKGIDILIKALPVLPEYRLFIVGDGKSRKGLEQLARIKGVYNRCYFAGVKADAYRYLPYYDIFAMPSRSEGFPLALLEAAFYSKTSVVADIPIVKEAFTTEEVSMFQLSKPETIVGAILKATNNSDMGEKMYEKYTLCYSPENMYRKYISIYQQEP</sequence>
<dbReference type="InterPro" id="IPR001296">
    <property type="entry name" value="Glyco_trans_1"/>
</dbReference>
<evidence type="ECO:0000313" key="3">
    <source>
        <dbReference type="EMBL" id="SHF71117.1"/>
    </source>
</evidence>
<organism evidence="3 4">
    <name type="scientific">Bacteroides faecichinchillae</name>
    <dbReference type="NCBI Taxonomy" id="871325"/>
    <lineage>
        <taxon>Bacteria</taxon>
        <taxon>Pseudomonadati</taxon>
        <taxon>Bacteroidota</taxon>
        <taxon>Bacteroidia</taxon>
        <taxon>Bacteroidales</taxon>
        <taxon>Bacteroidaceae</taxon>
        <taxon>Bacteroides</taxon>
    </lineage>
</organism>
<dbReference type="Gene3D" id="3.40.50.2000">
    <property type="entry name" value="Glycogen Phosphorylase B"/>
    <property type="match status" value="2"/>
</dbReference>
<evidence type="ECO:0000259" key="2">
    <source>
        <dbReference type="Pfam" id="PF13439"/>
    </source>
</evidence>
<dbReference type="Proteomes" id="UP000184436">
    <property type="component" value="Unassembled WGS sequence"/>
</dbReference>
<evidence type="ECO:0000313" key="4">
    <source>
        <dbReference type="Proteomes" id="UP000184436"/>
    </source>
</evidence>
<dbReference type="EMBL" id="FQVD01000031">
    <property type="protein sequence ID" value="SHF71117.1"/>
    <property type="molecule type" value="Genomic_DNA"/>
</dbReference>
<dbReference type="Pfam" id="PF13439">
    <property type="entry name" value="Glyco_transf_4"/>
    <property type="match status" value="1"/>
</dbReference>
<evidence type="ECO:0000259" key="1">
    <source>
        <dbReference type="Pfam" id="PF00534"/>
    </source>
</evidence>
<dbReference type="InterPro" id="IPR028098">
    <property type="entry name" value="Glyco_trans_4-like_N"/>
</dbReference>
<dbReference type="AlphaFoldDB" id="A0A1M5DVV8"/>
<keyword evidence="3" id="KW-0808">Transferase</keyword>
<dbReference type="CDD" id="cd03801">
    <property type="entry name" value="GT4_PimA-like"/>
    <property type="match status" value="1"/>
</dbReference>
<dbReference type="PANTHER" id="PTHR12526">
    <property type="entry name" value="GLYCOSYLTRANSFERASE"/>
    <property type="match status" value="1"/>
</dbReference>
<accession>A0A1M5DVV8</accession>
<feature type="domain" description="Glycosyl transferase family 1" evidence="1">
    <location>
        <begin position="168"/>
        <end position="322"/>
    </location>
</feature>
<name>A0A1M5DVV8_9BACE</name>
<protein>
    <submittedName>
        <fullName evidence="3">Glycosyltransferase involved in cell wall bisynthesis</fullName>
    </submittedName>
</protein>
<reference evidence="3 4" key="1">
    <citation type="submission" date="2016-11" db="EMBL/GenBank/DDBJ databases">
        <authorList>
            <person name="Jaros S."/>
            <person name="Januszkiewicz K."/>
            <person name="Wedrychowicz H."/>
        </authorList>
    </citation>
    <scope>NUCLEOTIDE SEQUENCE [LARGE SCALE GENOMIC DNA]</scope>
    <source>
        <strain evidence="3 4">DSM 26883</strain>
    </source>
</reference>
<dbReference type="OrthoDB" id="7560678at2"/>
<dbReference type="STRING" id="871325.SAMN05444349_13111"/>